<keyword evidence="2" id="KW-1185">Reference proteome</keyword>
<gene>
    <name evidence="1" type="ORF">BST12_00085</name>
</gene>
<dbReference type="RefSeq" id="WP_083110967.1">
    <property type="nucleotide sequence ID" value="NZ_JACKTS010000031.1"/>
</dbReference>
<dbReference type="EMBL" id="MVHE01000001">
    <property type="protein sequence ID" value="ORA26331.1"/>
    <property type="molecule type" value="Genomic_DNA"/>
</dbReference>
<accession>A0A1X0A8D9</accession>
<reference evidence="1 2" key="1">
    <citation type="submission" date="2017-02" db="EMBL/GenBank/DDBJ databases">
        <title>The new phylogeny of genus Mycobacterium.</title>
        <authorList>
            <person name="Tortoli E."/>
            <person name="Trovato A."/>
            <person name="Cirillo D.M."/>
        </authorList>
    </citation>
    <scope>NUCLEOTIDE SEQUENCE [LARGE SCALE GENOMIC DNA]</scope>
    <source>
        <strain evidence="1 2">DSM 45057</strain>
    </source>
</reference>
<sequence>MPNSDFSLSNAIALYLKGYPGKNDEEFHLFYGSASADAQELVRRILNEAMQVEPDWNRLSLNEAGDYVESVMHERHPELTEEALEAIGNYYTYLMR</sequence>
<dbReference type="OrthoDB" id="4734262at2"/>
<evidence type="ECO:0000313" key="2">
    <source>
        <dbReference type="Proteomes" id="UP000192284"/>
    </source>
</evidence>
<evidence type="ECO:0008006" key="3">
    <source>
        <dbReference type="Google" id="ProtNLM"/>
    </source>
</evidence>
<name>A0A1X0A8D9_MYCAN</name>
<dbReference type="AlphaFoldDB" id="A0A1X0A8D9"/>
<comment type="caution">
    <text evidence="1">The sequence shown here is derived from an EMBL/GenBank/DDBJ whole genome shotgun (WGS) entry which is preliminary data.</text>
</comment>
<protein>
    <recommendedName>
        <fullName evidence="3">CdiI immunity protein domain-containing protein</fullName>
    </recommendedName>
</protein>
<evidence type="ECO:0000313" key="1">
    <source>
        <dbReference type="EMBL" id="ORA26331.1"/>
    </source>
</evidence>
<organism evidence="1 2">
    <name type="scientific">Mycobacterium angelicum</name>
    <dbReference type="NCBI Taxonomy" id="470074"/>
    <lineage>
        <taxon>Bacteria</taxon>
        <taxon>Bacillati</taxon>
        <taxon>Actinomycetota</taxon>
        <taxon>Actinomycetes</taxon>
        <taxon>Mycobacteriales</taxon>
        <taxon>Mycobacteriaceae</taxon>
        <taxon>Mycobacterium</taxon>
    </lineage>
</organism>
<proteinExistence type="predicted"/>
<dbReference type="Proteomes" id="UP000192284">
    <property type="component" value="Unassembled WGS sequence"/>
</dbReference>